<organism evidence="2 3">
    <name type="scientific">Geranomyces variabilis</name>
    <dbReference type="NCBI Taxonomy" id="109894"/>
    <lineage>
        <taxon>Eukaryota</taxon>
        <taxon>Fungi</taxon>
        <taxon>Fungi incertae sedis</taxon>
        <taxon>Chytridiomycota</taxon>
        <taxon>Chytridiomycota incertae sedis</taxon>
        <taxon>Chytridiomycetes</taxon>
        <taxon>Spizellomycetales</taxon>
        <taxon>Powellomycetaceae</taxon>
        <taxon>Geranomyces</taxon>
    </lineage>
</organism>
<gene>
    <name evidence="2" type="ORF">HDU87_001935</name>
</gene>
<feature type="region of interest" description="Disordered" evidence="1">
    <location>
        <begin position="144"/>
        <end position="217"/>
    </location>
</feature>
<sequence>MSSIKSAPSAVRPSTTSAATATATASSSSSAAPSSAPTPPPQTTFLDLPADDPASVHLASLLLLGKPQQAPAAAARQRPKTFKPEPPSALLSRVAAFLPQLSAANADLQTSIAADAALRDRVDIENVDEDDEQYIEMNLGVGVFDTQPIPADGSRPRRSDDDDEDHEVSSPEREIIMTTDAPDAEHSRPMIEVMSDTRTADADSDGGSSGDSDFEEK</sequence>
<proteinExistence type="predicted"/>
<protein>
    <submittedName>
        <fullName evidence="2">Uncharacterized protein</fullName>
    </submittedName>
</protein>
<keyword evidence="3" id="KW-1185">Reference proteome</keyword>
<name>A0AAD5XNI9_9FUNG</name>
<feature type="region of interest" description="Disordered" evidence="1">
    <location>
        <begin position="68"/>
        <end position="87"/>
    </location>
</feature>
<dbReference type="AlphaFoldDB" id="A0AAD5XNI9"/>
<evidence type="ECO:0000313" key="2">
    <source>
        <dbReference type="EMBL" id="KAJ3180426.1"/>
    </source>
</evidence>
<comment type="caution">
    <text evidence="2">The sequence shown here is derived from an EMBL/GenBank/DDBJ whole genome shotgun (WGS) entry which is preliminary data.</text>
</comment>
<dbReference type="Pfam" id="PF15370">
    <property type="entry name" value="NOPCHAP1"/>
    <property type="match status" value="1"/>
</dbReference>
<dbReference type="GO" id="GO:0000492">
    <property type="term" value="P:box C/D snoRNP assembly"/>
    <property type="evidence" value="ECO:0007669"/>
    <property type="project" value="InterPro"/>
</dbReference>
<evidence type="ECO:0000313" key="3">
    <source>
        <dbReference type="Proteomes" id="UP001212152"/>
    </source>
</evidence>
<dbReference type="Proteomes" id="UP001212152">
    <property type="component" value="Unassembled WGS sequence"/>
</dbReference>
<reference evidence="2" key="1">
    <citation type="submission" date="2020-05" db="EMBL/GenBank/DDBJ databases">
        <title>Phylogenomic resolution of chytrid fungi.</title>
        <authorList>
            <person name="Stajich J.E."/>
            <person name="Amses K."/>
            <person name="Simmons R."/>
            <person name="Seto K."/>
            <person name="Myers J."/>
            <person name="Bonds A."/>
            <person name="Quandt C.A."/>
            <person name="Barry K."/>
            <person name="Liu P."/>
            <person name="Grigoriev I."/>
            <person name="Longcore J.E."/>
            <person name="James T.Y."/>
        </authorList>
    </citation>
    <scope>NUCLEOTIDE SEQUENCE</scope>
    <source>
        <strain evidence="2">JEL0379</strain>
    </source>
</reference>
<dbReference type="InterPro" id="IPR027921">
    <property type="entry name" value="NOPCHAP1"/>
</dbReference>
<feature type="compositionally biased region" description="Low complexity" evidence="1">
    <location>
        <begin position="1"/>
        <end position="35"/>
    </location>
</feature>
<dbReference type="PANTHER" id="PTHR38489">
    <property type="entry name" value="HISTONE CHAPERONE DOMAIN-CONTAINING PROTEIN"/>
    <property type="match status" value="1"/>
</dbReference>
<accession>A0AAD5XNI9</accession>
<dbReference type="EMBL" id="JADGJQ010000016">
    <property type="protein sequence ID" value="KAJ3180426.1"/>
    <property type="molecule type" value="Genomic_DNA"/>
</dbReference>
<dbReference type="PANTHER" id="PTHR38489:SF1">
    <property type="entry name" value="HISTONE CHAPERONE DOMAIN-CONTAINING PROTEIN"/>
    <property type="match status" value="1"/>
</dbReference>
<feature type="region of interest" description="Disordered" evidence="1">
    <location>
        <begin position="1"/>
        <end position="50"/>
    </location>
</feature>
<evidence type="ECO:0000256" key="1">
    <source>
        <dbReference type="SAM" id="MobiDB-lite"/>
    </source>
</evidence>